<reference evidence="1" key="2">
    <citation type="journal article" date="2015" name="Data Brief">
        <title>Shoot transcriptome of the giant reed, Arundo donax.</title>
        <authorList>
            <person name="Barrero R.A."/>
            <person name="Guerrero F.D."/>
            <person name="Moolhuijzen P."/>
            <person name="Goolsby J.A."/>
            <person name="Tidwell J."/>
            <person name="Bellgard S.E."/>
            <person name="Bellgard M.I."/>
        </authorList>
    </citation>
    <scope>NUCLEOTIDE SEQUENCE</scope>
    <source>
        <tissue evidence="1">Shoot tissue taken approximately 20 cm above the soil surface</tissue>
    </source>
</reference>
<accession>A0A0A9CFI7</accession>
<reference evidence="1" key="1">
    <citation type="submission" date="2014-09" db="EMBL/GenBank/DDBJ databases">
        <authorList>
            <person name="Magalhaes I.L.F."/>
            <person name="Oliveira U."/>
            <person name="Santos F.R."/>
            <person name="Vidigal T.H.D.A."/>
            <person name="Brescovit A.D."/>
            <person name="Santos A.J."/>
        </authorList>
    </citation>
    <scope>NUCLEOTIDE SEQUENCE</scope>
    <source>
        <tissue evidence="1">Shoot tissue taken approximately 20 cm above the soil surface</tissue>
    </source>
</reference>
<organism evidence="1">
    <name type="scientific">Arundo donax</name>
    <name type="common">Giant reed</name>
    <name type="synonym">Donax arundinaceus</name>
    <dbReference type="NCBI Taxonomy" id="35708"/>
    <lineage>
        <taxon>Eukaryota</taxon>
        <taxon>Viridiplantae</taxon>
        <taxon>Streptophyta</taxon>
        <taxon>Embryophyta</taxon>
        <taxon>Tracheophyta</taxon>
        <taxon>Spermatophyta</taxon>
        <taxon>Magnoliopsida</taxon>
        <taxon>Liliopsida</taxon>
        <taxon>Poales</taxon>
        <taxon>Poaceae</taxon>
        <taxon>PACMAD clade</taxon>
        <taxon>Arundinoideae</taxon>
        <taxon>Arundineae</taxon>
        <taxon>Arundo</taxon>
    </lineage>
</organism>
<proteinExistence type="predicted"/>
<dbReference type="AlphaFoldDB" id="A0A0A9CFI7"/>
<name>A0A0A9CFI7_ARUDO</name>
<protein>
    <submittedName>
        <fullName evidence="1">Uncharacterized protein</fullName>
    </submittedName>
</protein>
<dbReference type="EMBL" id="GBRH01222826">
    <property type="protein sequence ID" value="JAD75069.1"/>
    <property type="molecule type" value="Transcribed_RNA"/>
</dbReference>
<evidence type="ECO:0000313" key="1">
    <source>
        <dbReference type="EMBL" id="JAD75069.1"/>
    </source>
</evidence>
<sequence length="46" mass="5270">MTLLHVRKPKQPNMLVQSGLHSVTHALLYHLAQLIQCQIKLLVIQN</sequence>